<dbReference type="SMART" id="SM00267">
    <property type="entry name" value="GGDEF"/>
    <property type="match status" value="1"/>
</dbReference>
<keyword evidence="1" id="KW-0472">Membrane</keyword>
<dbReference type="PROSITE" id="PS50887">
    <property type="entry name" value="GGDEF"/>
    <property type="match status" value="1"/>
</dbReference>
<keyword evidence="4" id="KW-1185">Reference proteome</keyword>
<dbReference type="GO" id="GO:0003824">
    <property type="term" value="F:catalytic activity"/>
    <property type="evidence" value="ECO:0007669"/>
    <property type="project" value="UniProtKB-ARBA"/>
</dbReference>
<evidence type="ECO:0000259" key="2">
    <source>
        <dbReference type="PROSITE" id="PS50887"/>
    </source>
</evidence>
<organism evidence="3 4">
    <name type="scientific">Paenacidovorax monticola</name>
    <dbReference type="NCBI Taxonomy" id="1926868"/>
    <lineage>
        <taxon>Bacteria</taxon>
        <taxon>Pseudomonadati</taxon>
        <taxon>Pseudomonadota</taxon>
        <taxon>Betaproteobacteria</taxon>
        <taxon>Burkholderiales</taxon>
        <taxon>Comamonadaceae</taxon>
        <taxon>Paenacidovorax</taxon>
    </lineage>
</organism>
<feature type="transmembrane region" description="Helical" evidence="1">
    <location>
        <begin position="25"/>
        <end position="46"/>
    </location>
</feature>
<dbReference type="FunFam" id="3.30.70.270:FF:000001">
    <property type="entry name" value="Diguanylate cyclase domain protein"/>
    <property type="match status" value="1"/>
</dbReference>
<proteinExistence type="predicted"/>
<dbReference type="KEGG" id="amon:H9L24_01760"/>
<feature type="transmembrane region" description="Helical" evidence="1">
    <location>
        <begin position="160"/>
        <end position="182"/>
    </location>
</feature>
<feature type="domain" description="GGDEF" evidence="2">
    <location>
        <begin position="265"/>
        <end position="390"/>
    </location>
</feature>
<dbReference type="InterPro" id="IPR029787">
    <property type="entry name" value="Nucleotide_cyclase"/>
</dbReference>
<evidence type="ECO:0000313" key="4">
    <source>
        <dbReference type="Proteomes" id="UP000516057"/>
    </source>
</evidence>
<name>A0A7H0HGT6_9BURK</name>
<dbReference type="SUPFAM" id="SSF55073">
    <property type="entry name" value="Nucleotide cyclase"/>
    <property type="match status" value="1"/>
</dbReference>
<dbReference type="InterPro" id="IPR043128">
    <property type="entry name" value="Rev_trsase/Diguanyl_cyclase"/>
</dbReference>
<dbReference type="Proteomes" id="UP000516057">
    <property type="component" value="Chromosome"/>
</dbReference>
<protein>
    <submittedName>
        <fullName evidence="3">Diguanylate cyclase</fullName>
    </submittedName>
</protein>
<dbReference type="InterPro" id="IPR052163">
    <property type="entry name" value="DGC-Regulatory_Protein"/>
</dbReference>
<evidence type="ECO:0000256" key="1">
    <source>
        <dbReference type="SAM" id="Phobius"/>
    </source>
</evidence>
<evidence type="ECO:0000313" key="3">
    <source>
        <dbReference type="EMBL" id="QNP59752.1"/>
    </source>
</evidence>
<dbReference type="RefSeq" id="WP_187736734.1">
    <property type="nucleotide sequence ID" value="NZ_CP060790.1"/>
</dbReference>
<dbReference type="InterPro" id="IPR000160">
    <property type="entry name" value="GGDEF_dom"/>
</dbReference>
<dbReference type="Pfam" id="PF00990">
    <property type="entry name" value="GGDEF"/>
    <property type="match status" value="1"/>
</dbReference>
<dbReference type="NCBIfam" id="TIGR00254">
    <property type="entry name" value="GGDEF"/>
    <property type="match status" value="1"/>
</dbReference>
<dbReference type="Gene3D" id="3.30.70.270">
    <property type="match status" value="1"/>
</dbReference>
<dbReference type="CDD" id="cd01949">
    <property type="entry name" value="GGDEF"/>
    <property type="match status" value="1"/>
</dbReference>
<gene>
    <name evidence="3" type="ORF">H9L24_01760</name>
</gene>
<dbReference type="AlphaFoldDB" id="A0A7H0HGT6"/>
<dbReference type="EMBL" id="CP060790">
    <property type="protein sequence ID" value="QNP59752.1"/>
    <property type="molecule type" value="Genomic_DNA"/>
</dbReference>
<dbReference type="PANTHER" id="PTHR46663">
    <property type="entry name" value="DIGUANYLATE CYCLASE DGCT-RELATED"/>
    <property type="match status" value="1"/>
</dbReference>
<reference evidence="3 4" key="1">
    <citation type="submission" date="2020-08" db="EMBL/GenBank/DDBJ databases">
        <title>Genome sequence of Acidovorax monticola KACC 19171T.</title>
        <authorList>
            <person name="Hyun D.-W."/>
            <person name="Bae J.-W."/>
        </authorList>
    </citation>
    <scope>NUCLEOTIDE SEQUENCE [LARGE SCALE GENOMIC DNA]</scope>
    <source>
        <strain evidence="3 4">KACC 19171</strain>
    </source>
</reference>
<sequence>MTLPAAPSSPPRAQRRTLHAQFVQWLLWPLVIAFALATSVTALVGYRTEKIEQDEQRSQTLAIFAHSLTKPLWDCDGATARGIVDTLAQLPIVRGVRLQDVCAGQAIEAGAAVPAADIPHPDRLQMPVTHRDEQGRSYTVGELEIQFHPFSIANAAIQSLWQQLAIFGAMLTVVLVGAALVFRRIIGRPLDRFRQAILEHRTVHEGAAPRGRFVDELTDVTQAYDGLVRELQRLARHDPLTGLGNRMVLEERLADAVERARADGQAGYVLLLDLDGFKPINDTHGHTVGDLVLQTVARRLQAAMRSTDTVARLGGDEFVVVAPSQEPLTGLPQLLARVAAAVEAPIECEGLVLRVGASIGAARFPDEGQANAELLTRADAAMYAAKQGRR</sequence>
<keyword evidence="1" id="KW-0812">Transmembrane</keyword>
<keyword evidence="1" id="KW-1133">Transmembrane helix</keyword>
<dbReference type="PANTHER" id="PTHR46663:SF4">
    <property type="entry name" value="DIGUANYLATE CYCLASE DGCT-RELATED"/>
    <property type="match status" value="1"/>
</dbReference>
<accession>A0A7H0HGT6</accession>